<dbReference type="AlphaFoldDB" id="A0A292YTD6"/>
<organism evidence="1 2">
    <name type="scientific">Effusibacillus lacus</name>
    <dbReference type="NCBI Taxonomy" id="1348429"/>
    <lineage>
        <taxon>Bacteria</taxon>
        <taxon>Bacillati</taxon>
        <taxon>Bacillota</taxon>
        <taxon>Bacilli</taxon>
        <taxon>Bacillales</taxon>
        <taxon>Alicyclobacillaceae</taxon>
        <taxon>Effusibacillus</taxon>
    </lineage>
</organism>
<proteinExistence type="predicted"/>
<reference evidence="2" key="1">
    <citation type="submission" date="2017-07" db="EMBL/GenBank/DDBJ databases">
        <title>Draft genome sequence of Effusibacillus lacus strain skLN1.</title>
        <authorList>
            <person name="Watanabe M."/>
            <person name="Kojima H."/>
            <person name="Fukui M."/>
        </authorList>
    </citation>
    <scope>NUCLEOTIDE SEQUENCE [LARGE SCALE GENOMIC DNA]</scope>
    <source>
        <strain evidence="2">skLN1</strain>
    </source>
</reference>
<evidence type="ECO:0000313" key="1">
    <source>
        <dbReference type="EMBL" id="GAX91694.1"/>
    </source>
</evidence>
<gene>
    <name evidence="1" type="ORF">EFBL_3384</name>
</gene>
<keyword evidence="2" id="KW-1185">Reference proteome</keyword>
<dbReference type="Gene3D" id="3.20.20.70">
    <property type="entry name" value="Aldolase class I"/>
    <property type="match status" value="1"/>
</dbReference>
<dbReference type="Proteomes" id="UP000217785">
    <property type="component" value="Unassembled WGS sequence"/>
</dbReference>
<dbReference type="RefSeq" id="WP_207907562.1">
    <property type="nucleotide sequence ID" value="NZ_BDUF01000109.1"/>
</dbReference>
<name>A0A292YTD6_9BACL</name>
<dbReference type="EMBL" id="BDUF01000109">
    <property type="protein sequence ID" value="GAX91694.1"/>
    <property type="molecule type" value="Genomic_DNA"/>
</dbReference>
<sequence length="48" mass="5506">MPSIQPRLNRLFAKDGKCFDVAIDHGFFNEMSFLSGIEDMKKTVQMIV</sequence>
<dbReference type="InterPro" id="IPR013785">
    <property type="entry name" value="Aldolase_TIM"/>
</dbReference>
<protein>
    <submittedName>
        <fullName evidence="1">Aldolase</fullName>
    </submittedName>
</protein>
<accession>A0A292YTD6</accession>
<evidence type="ECO:0000313" key="2">
    <source>
        <dbReference type="Proteomes" id="UP000217785"/>
    </source>
</evidence>
<comment type="caution">
    <text evidence="1">The sequence shown here is derived from an EMBL/GenBank/DDBJ whole genome shotgun (WGS) entry which is preliminary data.</text>
</comment>